<dbReference type="AlphaFoldDB" id="A0A832DF17"/>
<evidence type="ECO:0000313" key="2">
    <source>
        <dbReference type="EMBL" id="HGT47464.1"/>
    </source>
</evidence>
<keyword evidence="1" id="KW-0472">Membrane</keyword>
<proteinExistence type="predicted"/>
<evidence type="ECO:0000256" key="1">
    <source>
        <dbReference type="SAM" id="Phobius"/>
    </source>
</evidence>
<name>A0A832DF17_9BACT</name>
<gene>
    <name evidence="2" type="ORF">ENS56_05485</name>
</gene>
<keyword evidence="1" id="KW-1133">Transmembrane helix</keyword>
<accession>A0A832DF17</accession>
<sequence>MINKIDLAKSARYLFAIAVLLLLAAIIIDSYISIDKPELKKKEITALEADSLFKQALKNYGVTERFISVKKNKKNPNDSAYSVKVYKDVPISLILLEIENLFFPTTAEIQSQEEAIGGKTITKIILDNQASLTAEFVSDKNLTREKGKIGFVVYNLDYSVDNSSLLNTPEQIIFLLTPSAESKKFIGKILSAGKRYALLINDEIQELNYKIDESYQIKRNKKSFENLFKHFPSAAFIAIDDKSDLYQSAIRDFLLKELEWRKAFYIKLSQFDLFDSYSGSTERAFGEMIKSMNKNESKIILINSKNFKELLHLIPAYRKIGYRFVSATELLR</sequence>
<protein>
    <submittedName>
        <fullName evidence="2">Uncharacterized protein</fullName>
    </submittedName>
</protein>
<reference evidence="2" key="1">
    <citation type="journal article" date="2020" name="mSystems">
        <title>Genome- and Community-Level Interaction Insights into Carbon Utilization and Element Cycling Functions of Hydrothermarchaeota in Hydrothermal Sediment.</title>
        <authorList>
            <person name="Zhou Z."/>
            <person name="Liu Y."/>
            <person name="Xu W."/>
            <person name="Pan J."/>
            <person name="Luo Z.H."/>
            <person name="Li M."/>
        </authorList>
    </citation>
    <scope>NUCLEOTIDE SEQUENCE [LARGE SCALE GENOMIC DNA]</scope>
    <source>
        <strain evidence="2">SpSt-500</strain>
    </source>
</reference>
<dbReference type="EMBL" id="DSVI01000007">
    <property type="protein sequence ID" value="HGT47464.1"/>
    <property type="molecule type" value="Genomic_DNA"/>
</dbReference>
<feature type="transmembrane region" description="Helical" evidence="1">
    <location>
        <begin position="12"/>
        <end position="32"/>
    </location>
</feature>
<keyword evidence="1" id="KW-0812">Transmembrane</keyword>
<comment type="caution">
    <text evidence="2">The sequence shown here is derived from an EMBL/GenBank/DDBJ whole genome shotgun (WGS) entry which is preliminary data.</text>
</comment>
<organism evidence="2">
    <name type="scientific">Ignavibacterium album</name>
    <dbReference type="NCBI Taxonomy" id="591197"/>
    <lineage>
        <taxon>Bacteria</taxon>
        <taxon>Pseudomonadati</taxon>
        <taxon>Ignavibacteriota</taxon>
        <taxon>Ignavibacteria</taxon>
        <taxon>Ignavibacteriales</taxon>
        <taxon>Ignavibacteriaceae</taxon>
        <taxon>Ignavibacterium</taxon>
    </lineage>
</organism>